<keyword evidence="3" id="KW-1185">Reference proteome</keyword>
<dbReference type="GO" id="GO:0006281">
    <property type="term" value="P:DNA repair"/>
    <property type="evidence" value="ECO:0007669"/>
    <property type="project" value="InterPro"/>
</dbReference>
<dbReference type="InterPro" id="IPR031821">
    <property type="entry name" value="SOSSC"/>
</dbReference>
<dbReference type="Proteomes" id="UP000078046">
    <property type="component" value="Unassembled WGS sequence"/>
</dbReference>
<evidence type="ECO:0000256" key="1">
    <source>
        <dbReference type="SAM" id="MobiDB-lite"/>
    </source>
</evidence>
<dbReference type="EMBL" id="LWCA01000263">
    <property type="protein sequence ID" value="OAF69550.1"/>
    <property type="molecule type" value="Genomic_DNA"/>
</dbReference>
<evidence type="ECO:0000313" key="2">
    <source>
        <dbReference type="EMBL" id="OAF69550.1"/>
    </source>
</evidence>
<feature type="region of interest" description="Disordered" evidence="1">
    <location>
        <begin position="26"/>
        <end position="65"/>
    </location>
</feature>
<dbReference type="AlphaFoldDB" id="A0A177B600"/>
<name>A0A177B600_9BILA</name>
<organism evidence="2 3">
    <name type="scientific">Intoshia linei</name>
    <dbReference type="NCBI Taxonomy" id="1819745"/>
    <lineage>
        <taxon>Eukaryota</taxon>
        <taxon>Metazoa</taxon>
        <taxon>Spiralia</taxon>
        <taxon>Lophotrochozoa</taxon>
        <taxon>Mesozoa</taxon>
        <taxon>Orthonectida</taxon>
        <taxon>Rhopaluridae</taxon>
        <taxon>Intoshia</taxon>
    </lineage>
</organism>
<dbReference type="GO" id="GO:0070876">
    <property type="term" value="C:SOSS complex"/>
    <property type="evidence" value="ECO:0007669"/>
    <property type="project" value="InterPro"/>
</dbReference>
<feature type="compositionally biased region" description="Basic and acidic residues" evidence="1">
    <location>
        <begin position="11"/>
        <end position="20"/>
    </location>
</feature>
<proteinExistence type="predicted"/>
<accession>A0A177B600</accession>
<comment type="caution">
    <text evidence="2">The sequence shown here is derived from an EMBL/GenBank/DDBJ whole genome shotgun (WGS) entry which is preliminary data.</text>
</comment>
<feature type="region of interest" description="Disordered" evidence="1">
    <location>
        <begin position="1"/>
        <end position="20"/>
    </location>
</feature>
<evidence type="ECO:0000313" key="3">
    <source>
        <dbReference type="Proteomes" id="UP000078046"/>
    </source>
</evidence>
<feature type="compositionally biased region" description="Polar residues" evidence="1">
    <location>
        <begin position="42"/>
        <end position="56"/>
    </location>
</feature>
<gene>
    <name evidence="2" type="ORF">A3Q56_02655</name>
</gene>
<protein>
    <submittedName>
        <fullName evidence="2">Uncharacterized protein</fullName>
    </submittedName>
</protein>
<reference evidence="2 3" key="1">
    <citation type="submission" date="2016-04" db="EMBL/GenBank/DDBJ databases">
        <title>The genome of Intoshia linei affirms orthonectids as highly simplified spiralians.</title>
        <authorList>
            <person name="Mikhailov K.V."/>
            <person name="Slusarev G.S."/>
            <person name="Nikitin M.A."/>
            <person name="Logacheva M.D."/>
            <person name="Penin A."/>
            <person name="Aleoshin V."/>
            <person name="Panchin Y.V."/>
        </authorList>
    </citation>
    <scope>NUCLEOTIDE SEQUENCE [LARGE SCALE GENOMIC DNA]</scope>
    <source>
        <strain evidence="2">Intl2013</strain>
        <tissue evidence="2">Whole animal</tissue>
    </source>
</reference>
<sequence>MGRVNPGEDPNEQRNTNRDILEQLKAKRRKLESDENKKIETETNSMGTDNIYTLETDTSKIKPPEPLTKIENEQWVNPSMSNETKMRIGKALDYAEANTLASWVACDSKHGNSIIICIPTLGKL</sequence>
<feature type="compositionally biased region" description="Basic and acidic residues" evidence="1">
    <location>
        <begin position="26"/>
        <end position="41"/>
    </location>
</feature>
<dbReference type="Pfam" id="PF15925">
    <property type="entry name" value="SOSSC"/>
    <property type="match status" value="1"/>
</dbReference>